<feature type="domain" description="GmrSD restriction endonucleases N-terminal" evidence="1">
    <location>
        <begin position="11"/>
        <end position="246"/>
    </location>
</feature>
<accession>A0ABN3AW28</accession>
<dbReference type="Proteomes" id="UP001501599">
    <property type="component" value="Unassembled WGS sequence"/>
</dbReference>
<evidence type="ECO:0000259" key="2">
    <source>
        <dbReference type="Pfam" id="PF07510"/>
    </source>
</evidence>
<dbReference type="PANTHER" id="PTHR35149:SF1">
    <property type="entry name" value="DUF5655 DOMAIN-CONTAINING PROTEIN"/>
    <property type="match status" value="1"/>
</dbReference>
<dbReference type="InterPro" id="IPR011089">
    <property type="entry name" value="GmrSD_C"/>
</dbReference>
<comment type="caution">
    <text evidence="3">The sequence shown here is derived from an EMBL/GenBank/DDBJ whole genome shotgun (WGS) entry which is preliminary data.</text>
</comment>
<sequence>MQQPSKANATELFEGRKHYAIPSYQRPYVWTEEDQWSPLWDDIVRVTESHLSPGSKQFASHFLGAVVFEVKRAGSSGLIELNVIDGQQRLTTLQLMLDAVESVFVEHERFEEAERLEELILNKQSTYRSTQQRFKLWPSQANRDEFAHAMDPSEPRPPEVGQLTGAHEFFRGEARRWLSGAPDADGRTPPADLADRAHELAETLAGRLVVVAIDLTGDDDAQLIFETLNDRGTPLLKADLIKNWVFRRGEELGADVDLWSRSIWEDFDTDWWRREIVQGRASRSRVDIFLHYWLTMRRQEEVKQELAFRTFIDYAEPFMTDADRAHRFLRELRNDADTYRGLGDFASDTVIGRFRSRVIEAMELAGTTPVFLWVISRNHGVPSDQVEVGLDAIESWVVRRTMLQLTSKDMNKLVVALLKSLRNLDPAASGEAIRSFLSQQTAGTREWPSDERFVDDLVRLKMFGNVKQGRIATVLRAVEAHKRAENPKFGAVTLPPGLTIEHIMPQKWRVHWEATLPLEPEAAQRRDRLVHSIGNLTLVTQSLNSSLSNRPWTDADASGLSEGGKPGRGKWSLLEQFNLLVLNKEVLEYTDAWAEAEIAARGTALARAITEVWPGPDREIQAAAQASTLID</sequence>
<evidence type="ECO:0000313" key="4">
    <source>
        <dbReference type="Proteomes" id="UP001501599"/>
    </source>
</evidence>
<dbReference type="Pfam" id="PF03235">
    <property type="entry name" value="GmrSD_N"/>
    <property type="match status" value="1"/>
</dbReference>
<keyword evidence="4" id="KW-1185">Reference proteome</keyword>
<reference evidence="3 4" key="1">
    <citation type="journal article" date="2019" name="Int. J. Syst. Evol. Microbiol.">
        <title>The Global Catalogue of Microorganisms (GCM) 10K type strain sequencing project: providing services to taxonomists for standard genome sequencing and annotation.</title>
        <authorList>
            <consortium name="The Broad Institute Genomics Platform"/>
            <consortium name="The Broad Institute Genome Sequencing Center for Infectious Disease"/>
            <person name="Wu L."/>
            <person name="Ma J."/>
        </authorList>
    </citation>
    <scope>NUCLEOTIDE SEQUENCE [LARGE SCALE GENOMIC DNA]</scope>
    <source>
        <strain evidence="3 4">JCM 16026</strain>
    </source>
</reference>
<evidence type="ECO:0000259" key="1">
    <source>
        <dbReference type="Pfam" id="PF03235"/>
    </source>
</evidence>
<dbReference type="Pfam" id="PF07510">
    <property type="entry name" value="GmrSD_C"/>
    <property type="match status" value="1"/>
</dbReference>
<dbReference type="InterPro" id="IPR004919">
    <property type="entry name" value="GmrSD_N"/>
</dbReference>
<evidence type="ECO:0000313" key="3">
    <source>
        <dbReference type="EMBL" id="GAA2175646.1"/>
    </source>
</evidence>
<proteinExistence type="predicted"/>
<feature type="domain" description="GmrSD restriction endonucleases C-terminal" evidence="2">
    <location>
        <begin position="447"/>
        <end position="607"/>
    </location>
</feature>
<gene>
    <name evidence="3" type="ORF">GCM10009846_26350</name>
</gene>
<dbReference type="PANTHER" id="PTHR35149">
    <property type="entry name" value="SLL5132 PROTEIN"/>
    <property type="match status" value="1"/>
</dbReference>
<dbReference type="RefSeq" id="WP_344344389.1">
    <property type="nucleotide sequence ID" value="NZ_BAAAQT010000008.1"/>
</dbReference>
<organism evidence="3 4">
    <name type="scientific">Agrococcus versicolor</name>
    <dbReference type="NCBI Taxonomy" id="501482"/>
    <lineage>
        <taxon>Bacteria</taxon>
        <taxon>Bacillati</taxon>
        <taxon>Actinomycetota</taxon>
        <taxon>Actinomycetes</taxon>
        <taxon>Micrococcales</taxon>
        <taxon>Microbacteriaceae</taxon>
        <taxon>Agrococcus</taxon>
    </lineage>
</organism>
<name>A0ABN3AW28_9MICO</name>
<dbReference type="EMBL" id="BAAAQT010000008">
    <property type="protein sequence ID" value="GAA2175646.1"/>
    <property type="molecule type" value="Genomic_DNA"/>
</dbReference>
<protein>
    <submittedName>
        <fullName evidence="3">DUF262 domain-containing protein</fullName>
    </submittedName>
</protein>